<evidence type="ECO:0000313" key="2">
    <source>
        <dbReference type="Proteomes" id="UP001151752"/>
    </source>
</evidence>
<protein>
    <submittedName>
        <fullName evidence="1">Uncharacterized protein</fullName>
    </submittedName>
</protein>
<organism evidence="1 2">
    <name type="scientific">Salix koriyanagi</name>
    <dbReference type="NCBI Taxonomy" id="2511006"/>
    <lineage>
        <taxon>Eukaryota</taxon>
        <taxon>Viridiplantae</taxon>
        <taxon>Streptophyta</taxon>
        <taxon>Embryophyta</taxon>
        <taxon>Tracheophyta</taxon>
        <taxon>Spermatophyta</taxon>
        <taxon>Magnoliopsida</taxon>
        <taxon>eudicotyledons</taxon>
        <taxon>Gunneridae</taxon>
        <taxon>Pentapetalae</taxon>
        <taxon>rosids</taxon>
        <taxon>fabids</taxon>
        <taxon>Malpighiales</taxon>
        <taxon>Salicaceae</taxon>
        <taxon>Saliceae</taxon>
        <taxon>Salix</taxon>
    </lineage>
</organism>
<reference evidence="1" key="2">
    <citation type="journal article" date="2023" name="Int. J. Mol. Sci.">
        <title>De Novo Assembly and Annotation of 11 Diverse Shrub Willow (Salix) Genomes Reveals Novel Gene Organization in Sex-Linked Regions.</title>
        <authorList>
            <person name="Hyden B."/>
            <person name="Feng K."/>
            <person name="Yates T.B."/>
            <person name="Jawdy S."/>
            <person name="Cereghino C."/>
            <person name="Smart L.B."/>
            <person name="Muchero W."/>
        </authorList>
    </citation>
    <scope>NUCLEOTIDE SEQUENCE</scope>
    <source>
        <tissue evidence="1">Shoot tip</tissue>
    </source>
</reference>
<proteinExistence type="predicted"/>
<dbReference type="Proteomes" id="UP001151752">
    <property type="component" value="Chromosome 5"/>
</dbReference>
<gene>
    <name evidence="1" type="ORF">OIU74_019490</name>
</gene>
<comment type="caution">
    <text evidence="1">The sequence shown here is derived from an EMBL/GenBank/DDBJ whole genome shotgun (WGS) entry which is preliminary data.</text>
</comment>
<accession>A0A9Q0SLA1</accession>
<dbReference type="EMBL" id="JAPFFM010000020">
    <property type="protein sequence ID" value="KAJ6681020.1"/>
    <property type="molecule type" value="Genomic_DNA"/>
</dbReference>
<dbReference type="AlphaFoldDB" id="A0A9Q0SLA1"/>
<name>A0A9Q0SLA1_9ROSI</name>
<evidence type="ECO:0000313" key="1">
    <source>
        <dbReference type="EMBL" id="KAJ6681020.1"/>
    </source>
</evidence>
<sequence>MASTSSLSSLSNPAFIGSKISSEHAEKDHSLFCPGKQMSSHPAMSATTMALKIAAAGFPAYTRVRWETDHCWVAAKLFTTLAGLDPELLISESIQVFFSYMHKSTVK</sequence>
<keyword evidence="2" id="KW-1185">Reference proteome</keyword>
<reference evidence="1" key="1">
    <citation type="submission" date="2022-11" db="EMBL/GenBank/DDBJ databases">
        <authorList>
            <person name="Hyden B.L."/>
            <person name="Feng K."/>
            <person name="Yates T."/>
            <person name="Jawdy S."/>
            <person name="Smart L.B."/>
            <person name="Muchero W."/>
        </authorList>
    </citation>
    <scope>NUCLEOTIDE SEQUENCE</scope>
    <source>
        <tissue evidence="1">Shoot tip</tissue>
    </source>
</reference>